<dbReference type="OrthoDB" id="5297245at2"/>
<reference evidence="2" key="1">
    <citation type="submission" date="2016-10" db="EMBL/GenBank/DDBJ databases">
        <authorList>
            <person name="Varghese N."/>
            <person name="Submissions S."/>
        </authorList>
    </citation>
    <scope>NUCLEOTIDE SEQUENCE [LARGE SCALE GENOMIC DNA]</scope>
    <source>
        <strain evidence="2">DSM 17834</strain>
    </source>
</reference>
<accession>A0A1I5TMK4</accession>
<evidence type="ECO:0008006" key="3">
    <source>
        <dbReference type="Google" id="ProtNLM"/>
    </source>
</evidence>
<proteinExistence type="predicted"/>
<dbReference type="STRING" id="289003.SAMN05216190_1217"/>
<sequence>MREEYDFSRAERGKFHRPDAELHLPVYLDNDVLNYFEERARSKGVALTALINDLLRKDIALIEGVK</sequence>
<evidence type="ECO:0000313" key="2">
    <source>
        <dbReference type="Proteomes" id="UP000198784"/>
    </source>
</evidence>
<dbReference type="RefSeq" id="WP_090502706.1">
    <property type="nucleotide sequence ID" value="NZ_FOWX01000021.1"/>
</dbReference>
<dbReference type="EMBL" id="FOWX01000021">
    <property type="protein sequence ID" value="SFP84324.1"/>
    <property type="molecule type" value="Genomic_DNA"/>
</dbReference>
<organism evidence="1 2">
    <name type="scientific">Pseudomonas borbori</name>
    <dbReference type="NCBI Taxonomy" id="289003"/>
    <lineage>
        <taxon>Bacteria</taxon>
        <taxon>Pseudomonadati</taxon>
        <taxon>Pseudomonadota</taxon>
        <taxon>Gammaproteobacteria</taxon>
        <taxon>Pseudomonadales</taxon>
        <taxon>Pseudomonadaceae</taxon>
        <taxon>Pseudomonas</taxon>
    </lineage>
</organism>
<evidence type="ECO:0000313" key="1">
    <source>
        <dbReference type="EMBL" id="SFP84324.1"/>
    </source>
</evidence>
<dbReference type="Proteomes" id="UP000198784">
    <property type="component" value="Unassembled WGS sequence"/>
</dbReference>
<keyword evidence="2" id="KW-1185">Reference proteome</keyword>
<gene>
    <name evidence="1" type="ORF">SAMN05216190_1217</name>
</gene>
<protein>
    <recommendedName>
        <fullName evidence="3">BrnA antitoxin of type II toxin-antitoxin system</fullName>
    </recommendedName>
</protein>
<name>A0A1I5TMK4_9PSED</name>
<dbReference type="AlphaFoldDB" id="A0A1I5TMK4"/>